<dbReference type="EMBL" id="HG793137">
    <property type="protein sequence ID" value="CRL20802.1"/>
    <property type="molecule type" value="Genomic_DNA"/>
</dbReference>
<evidence type="ECO:0000313" key="1">
    <source>
        <dbReference type="EMBL" id="CRL20802.1"/>
    </source>
</evidence>
<sequence length="188" mass="20999">MDVLILNTTHVDSTLPFWDPYSPLPPGTSTVDVPRIIWERRRAHPTWRRHPLPEPLIIFRQYDLEQEDDYWEAIARVEAAEIALTDAPSSRPLLKRLLAFVTATLQSIASLISTQSDPAAVATQPDAPTSGDATISNDAVEADIMMPPVSRLYTSIPRVRVEYTTASDYRGSYPLHVIHIPPGAYVLN</sequence>
<reference evidence="1 2" key="1">
    <citation type="journal article" date="2014" name="Nat. Commun.">
        <title>Multiple recent horizontal transfers of a large genomic region in cheese making fungi.</title>
        <authorList>
            <person name="Cheeseman K."/>
            <person name="Ropars J."/>
            <person name="Renault P."/>
            <person name="Dupont J."/>
            <person name="Gouzy J."/>
            <person name="Branca A."/>
            <person name="Abraham A.L."/>
            <person name="Ceppi M."/>
            <person name="Conseiller E."/>
            <person name="Debuchy R."/>
            <person name="Malagnac F."/>
            <person name="Goarin A."/>
            <person name="Silar P."/>
            <person name="Lacoste S."/>
            <person name="Sallet E."/>
            <person name="Bensimon A."/>
            <person name="Giraud T."/>
            <person name="Brygoo Y."/>
        </authorList>
    </citation>
    <scope>NUCLEOTIDE SEQUENCE [LARGE SCALE GENOMIC DNA]</scope>
    <source>
        <strain evidence="2">FM 013</strain>
    </source>
</reference>
<evidence type="ECO:0000313" key="2">
    <source>
        <dbReference type="Proteomes" id="UP000053732"/>
    </source>
</evidence>
<gene>
    <name evidence="1" type="ORF">PCAMFM013_S004g000744</name>
</gene>
<name>A0A0G4P3B6_PENC3</name>
<dbReference type="AlphaFoldDB" id="A0A0G4P3B6"/>
<proteinExistence type="predicted"/>
<protein>
    <submittedName>
        <fullName evidence="1">Str. FM013</fullName>
    </submittedName>
</protein>
<organism evidence="1 2">
    <name type="scientific">Penicillium camemberti (strain FM 013)</name>
    <dbReference type="NCBI Taxonomy" id="1429867"/>
    <lineage>
        <taxon>Eukaryota</taxon>
        <taxon>Fungi</taxon>
        <taxon>Dikarya</taxon>
        <taxon>Ascomycota</taxon>
        <taxon>Pezizomycotina</taxon>
        <taxon>Eurotiomycetes</taxon>
        <taxon>Eurotiomycetidae</taxon>
        <taxon>Eurotiales</taxon>
        <taxon>Aspergillaceae</taxon>
        <taxon>Penicillium</taxon>
    </lineage>
</organism>
<keyword evidence="2" id="KW-1185">Reference proteome</keyword>
<dbReference type="Proteomes" id="UP000053732">
    <property type="component" value="Unassembled WGS sequence"/>
</dbReference>
<accession>A0A0G4P3B6</accession>